<sequence length="358" mass="39830">MDEVILRGSSVPVLDRHVRPWRDLRISVMDRCNFRCPYCMPDSTYHAGFRFLAPRERLDFDEIVRVARVAAEMGVTKLRLTGGEPLLRPGLADLVARLVRIPGIDDVALTTNGVLLARMVPALHAAGLHRVTVSLDSLDEVVFARLSGGRAELAAVLEGIETARAADFSGGVKINAVIQRGVNDSGVPALLARYRHTGVVVRFIEYMDVGNRNGWERAHVVNSRELLERIEAIWPLERLSPHYRGEVARRYRYRDGGGEIGFISSVTAPFCGDCSRARLSSDGRIYTCLFATTGTELRALLRDARHAADDGPLREALSQIWRQRTDRYSEERAERRAGAAASPDTRQGDKIEMHYIGG</sequence>
<feature type="binding site" evidence="12">
    <location>
        <position position="39"/>
    </location>
    <ligand>
        <name>[4Fe-4S] cluster</name>
        <dbReference type="ChEBI" id="CHEBI:49883"/>
        <label>1</label>
        <note>4Fe-4S-S-AdoMet</note>
    </ligand>
</feature>
<dbReference type="InterPro" id="IPR000385">
    <property type="entry name" value="MoaA_NifB_PqqE_Fe-S-bd_CS"/>
</dbReference>
<dbReference type="SFLD" id="SFLDS00029">
    <property type="entry name" value="Radical_SAM"/>
    <property type="match status" value="1"/>
</dbReference>
<dbReference type="NCBIfam" id="TIGR02666">
    <property type="entry name" value="moaA"/>
    <property type="match status" value="1"/>
</dbReference>
<evidence type="ECO:0000259" key="14">
    <source>
        <dbReference type="PROSITE" id="PS51918"/>
    </source>
</evidence>
<feature type="binding site" evidence="12">
    <location>
        <position position="173"/>
    </location>
    <ligand>
        <name>GTP</name>
        <dbReference type="ChEBI" id="CHEBI:37565"/>
    </ligand>
</feature>
<keyword evidence="8 12" id="KW-0342">GTP-binding</keyword>
<dbReference type="PANTHER" id="PTHR22960">
    <property type="entry name" value="MOLYBDOPTERIN COFACTOR SYNTHESIS PROTEIN A"/>
    <property type="match status" value="1"/>
</dbReference>
<feature type="binding site" evidence="12">
    <location>
        <begin position="276"/>
        <end position="278"/>
    </location>
    <ligand>
        <name>GTP</name>
        <dbReference type="ChEBI" id="CHEBI:37565"/>
    </ligand>
</feature>
<feature type="binding site" evidence="12">
    <location>
        <position position="271"/>
    </location>
    <ligand>
        <name>[4Fe-4S] cluster</name>
        <dbReference type="ChEBI" id="CHEBI:49883"/>
        <label>2</label>
        <note>4Fe-4S-substrate</note>
    </ligand>
</feature>
<evidence type="ECO:0000256" key="6">
    <source>
        <dbReference type="ARBA" id="ARBA00023004"/>
    </source>
</evidence>
<feature type="binding site" evidence="12">
    <location>
        <position position="134"/>
    </location>
    <ligand>
        <name>S-adenosyl-L-methionine</name>
        <dbReference type="ChEBI" id="CHEBI:59789"/>
    </ligand>
</feature>
<feature type="binding site" evidence="12">
    <location>
        <position position="288"/>
    </location>
    <ligand>
        <name>[4Fe-4S] cluster</name>
        <dbReference type="ChEBI" id="CHEBI:49883"/>
        <label>2</label>
        <note>4Fe-4S-substrate</note>
    </ligand>
</feature>
<dbReference type="CDD" id="cd01335">
    <property type="entry name" value="Radical_SAM"/>
    <property type="match status" value="1"/>
</dbReference>
<dbReference type="InterPro" id="IPR058240">
    <property type="entry name" value="rSAM_sf"/>
</dbReference>
<feature type="region of interest" description="Disordered" evidence="13">
    <location>
        <begin position="328"/>
        <end position="358"/>
    </location>
</feature>
<feature type="binding site" evidence="12">
    <location>
        <position position="38"/>
    </location>
    <ligand>
        <name>S-adenosyl-L-methionine</name>
        <dbReference type="ChEBI" id="CHEBI:59789"/>
    </ligand>
</feature>
<feature type="binding site" evidence="12">
    <location>
        <position position="274"/>
    </location>
    <ligand>
        <name>[4Fe-4S] cluster</name>
        <dbReference type="ChEBI" id="CHEBI:49883"/>
        <label>2</label>
        <note>4Fe-4S-substrate</note>
    </ligand>
</feature>
<dbReference type="InterPro" id="IPR050105">
    <property type="entry name" value="MoCo_biosynth_MoaA/MoaC"/>
</dbReference>
<evidence type="ECO:0000256" key="13">
    <source>
        <dbReference type="SAM" id="MobiDB-lite"/>
    </source>
</evidence>
<keyword evidence="5 12" id="KW-0547">Nucleotide-binding</keyword>
<organism evidence="15 16">
    <name type="scientific">Nguyenibacter vanlangensis</name>
    <dbReference type="NCBI Taxonomy" id="1216886"/>
    <lineage>
        <taxon>Bacteria</taxon>
        <taxon>Pseudomonadati</taxon>
        <taxon>Pseudomonadota</taxon>
        <taxon>Alphaproteobacteria</taxon>
        <taxon>Acetobacterales</taxon>
        <taxon>Acetobacteraceae</taxon>
        <taxon>Nguyenibacter</taxon>
    </lineage>
</organism>
<keyword evidence="2 12" id="KW-0004">4Fe-4S</keyword>
<comment type="caution">
    <text evidence="15">The sequence shown here is derived from an EMBL/GenBank/DDBJ whole genome shotgun (WGS) entry which is preliminary data.</text>
</comment>
<dbReference type="Proteomes" id="UP000534870">
    <property type="component" value="Unassembled WGS sequence"/>
</dbReference>
<dbReference type="SFLD" id="SFLDG01383">
    <property type="entry name" value="cyclic_pyranopterin_phosphate"/>
    <property type="match status" value="1"/>
</dbReference>
<dbReference type="GO" id="GO:0005525">
    <property type="term" value="F:GTP binding"/>
    <property type="evidence" value="ECO:0007669"/>
    <property type="project" value="UniProtKB-UniRule"/>
</dbReference>
<dbReference type="HAMAP" id="MF_01225_B">
    <property type="entry name" value="MoaA_B"/>
    <property type="match status" value="1"/>
</dbReference>
<reference evidence="15 16" key="1">
    <citation type="submission" date="2020-06" db="EMBL/GenBank/DDBJ databases">
        <title>Description of novel acetic acid bacteria.</title>
        <authorList>
            <person name="Sombolestani A."/>
        </authorList>
    </citation>
    <scope>NUCLEOTIDE SEQUENCE [LARGE SCALE GENOMIC DNA]</scope>
    <source>
        <strain evidence="15 16">LMG 31431</strain>
    </source>
</reference>
<comment type="subunit">
    <text evidence="12">Monomer and homodimer.</text>
</comment>
<dbReference type="SMART" id="SM00729">
    <property type="entry name" value="Elp3"/>
    <property type="match status" value="1"/>
</dbReference>
<feature type="binding site" evidence="12">
    <location>
        <position position="32"/>
    </location>
    <ligand>
        <name>[4Fe-4S] cluster</name>
        <dbReference type="ChEBI" id="CHEBI:49883"/>
        <label>1</label>
        <note>4Fe-4S-S-AdoMet</note>
    </ligand>
</feature>
<feature type="binding site" evidence="12">
    <location>
        <position position="36"/>
    </location>
    <ligand>
        <name>[4Fe-4S] cluster</name>
        <dbReference type="ChEBI" id="CHEBI:49883"/>
        <label>1</label>
        <note>4Fe-4S-S-AdoMet</note>
    </ligand>
</feature>
<comment type="function">
    <text evidence="12">Catalyzes the cyclization of GTP to (8S)-3',8-cyclo-7,8-dihydroguanosine 5'-triphosphate.</text>
</comment>
<dbReference type="EMBL" id="JABXXP010000061">
    <property type="protein sequence ID" value="NVN10669.1"/>
    <property type="molecule type" value="Genomic_DNA"/>
</dbReference>
<evidence type="ECO:0000256" key="3">
    <source>
        <dbReference type="ARBA" id="ARBA00022691"/>
    </source>
</evidence>
<dbReference type="Pfam" id="PF04055">
    <property type="entry name" value="Radical_SAM"/>
    <property type="match status" value="1"/>
</dbReference>
<keyword evidence="9 12" id="KW-0501">Molybdenum cofactor biosynthesis</keyword>
<keyword evidence="3 12" id="KW-0949">S-adenosyl-L-methionine</keyword>
<feature type="compositionally biased region" description="Basic and acidic residues" evidence="13">
    <location>
        <begin position="328"/>
        <end position="337"/>
    </location>
</feature>
<dbReference type="InterPro" id="IPR013785">
    <property type="entry name" value="Aldolase_TIM"/>
</dbReference>
<dbReference type="SUPFAM" id="SSF102114">
    <property type="entry name" value="Radical SAM enzymes"/>
    <property type="match status" value="1"/>
</dbReference>
<dbReference type="Pfam" id="PF06463">
    <property type="entry name" value="Mob_synth_C"/>
    <property type="match status" value="1"/>
</dbReference>
<evidence type="ECO:0000313" key="16">
    <source>
        <dbReference type="Proteomes" id="UP000534870"/>
    </source>
</evidence>
<keyword evidence="10 12" id="KW-0456">Lyase</keyword>
<feature type="binding site" evidence="12">
    <location>
        <position position="79"/>
    </location>
    <ligand>
        <name>GTP</name>
        <dbReference type="ChEBI" id="CHEBI:37565"/>
    </ligand>
</feature>
<dbReference type="PANTHER" id="PTHR22960:SF0">
    <property type="entry name" value="MOLYBDENUM COFACTOR BIOSYNTHESIS PROTEIN 1"/>
    <property type="match status" value="1"/>
</dbReference>
<evidence type="ECO:0000256" key="12">
    <source>
        <dbReference type="HAMAP-Rule" id="MF_01225"/>
    </source>
</evidence>
<dbReference type="SFLD" id="SFLDG01067">
    <property type="entry name" value="SPASM/twitch_domain_containing"/>
    <property type="match status" value="1"/>
</dbReference>
<gene>
    <name evidence="12 15" type="primary">moaA</name>
    <name evidence="15" type="ORF">HUK84_05830</name>
</gene>
<dbReference type="GO" id="GO:0006777">
    <property type="term" value="P:Mo-molybdopterin cofactor biosynthetic process"/>
    <property type="evidence" value="ECO:0007669"/>
    <property type="project" value="UniProtKB-UniRule"/>
</dbReference>
<dbReference type="GO" id="GO:0046872">
    <property type="term" value="F:metal ion binding"/>
    <property type="evidence" value="ECO:0007669"/>
    <property type="project" value="UniProtKB-KW"/>
</dbReference>
<feature type="binding site" evidence="12">
    <location>
        <position position="83"/>
    </location>
    <ligand>
        <name>S-adenosyl-L-methionine</name>
        <dbReference type="ChEBI" id="CHEBI:59789"/>
    </ligand>
</feature>
<feature type="binding site" evidence="12">
    <location>
        <position position="110"/>
    </location>
    <ligand>
        <name>GTP</name>
        <dbReference type="ChEBI" id="CHEBI:37565"/>
    </ligand>
</feature>
<dbReference type="GO" id="GO:0061798">
    <property type="term" value="F:GTP 3',8'-cyclase activity"/>
    <property type="evidence" value="ECO:0007669"/>
    <property type="project" value="UniProtKB-UniRule"/>
</dbReference>
<dbReference type="CDD" id="cd21117">
    <property type="entry name" value="Twitch_MoaA"/>
    <property type="match status" value="1"/>
</dbReference>
<dbReference type="InterPro" id="IPR013483">
    <property type="entry name" value="MoaA"/>
</dbReference>
<evidence type="ECO:0000256" key="10">
    <source>
        <dbReference type="ARBA" id="ARBA00023239"/>
    </source>
</evidence>
<evidence type="ECO:0000256" key="2">
    <source>
        <dbReference type="ARBA" id="ARBA00022485"/>
    </source>
</evidence>
<evidence type="ECO:0000256" key="7">
    <source>
        <dbReference type="ARBA" id="ARBA00023014"/>
    </source>
</evidence>
<feature type="binding site" evidence="12">
    <location>
        <position position="207"/>
    </location>
    <ligand>
        <name>S-adenosyl-L-methionine</name>
        <dbReference type="ChEBI" id="CHEBI:59789"/>
    </ligand>
</feature>
<evidence type="ECO:0000256" key="8">
    <source>
        <dbReference type="ARBA" id="ARBA00023134"/>
    </source>
</evidence>
<dbReference type="GO" id="GO:0051539">
    <property type="term" value="F:4 iron, 4 sulfur cluster binding"/>
    <property type="evidence" value="ECO:0007669"/>
    <property type="project" value="UniProtKB-UniRule"/>
</dbReference>
<dbReference type="InterPro" id="IPR040064">
    <property type="entry name" value="MoaA-like"/>
</dbReference>
<feature type="binding site" evidence="12">
    <location>
        <position position="25"/>
    </location>
    <ligand>
        <name>GTP</name>
        <dbReference type="ChEBI" id="CHEBI:37565"/>
    </ligand>
</feature>
<accession>A0A7Y7IUN9</accession>
<keyword evidence="6 12" id="KW-0408">Iron</keyword>
<evidence type="ECO:0000256" key="4">
    <source>
        <dbReference type="ARBA" id="ARBA00022723"/>
    </source>
</evidence>
<evidence type="ECO:0000313" key="15">
    <source>
        <dbReference type="EMBL" id="NVN10669.1"/>
    </source>
</evidence>
<dbReference type="PROSITE" id="PS01305">
    <property type="entry name" value="MOAA_NIFB_PQQE"/>
    <property type="match status" value="1"/>
</dbReference>
<dbReference type="GO" id="GO:0061799">
    <property type="term" value="F:cyclic pyranopterin monophosphate synthase activity"/>
    <property type="evidence" value="ECO:0007669"/>
    <property type="project" value="TreeGrafter"/>
</dbReference>
<feature type="compositionally biased region" description="Basic and acidic residues" evidence="13">
    <location>
        <begin position="346"/>
        <end position="358"/>
    </location>
</feature>
<name>A0A7Y7IUN9_9PROT</name>
<dbReference type="InterPro" id="IPR006638">
    <property type="entry name" value="Elp3/MiaA/NifB-like_rSAM"/>
</dbReference>
<protein>
    <recommendedName>
        <fullName evidence="1 12">GTP 3',8-cyclase</fullName>
        <ecNumber evidence="1 12">4.1.99.22</ecNumber>
    </recommendedName>
    <alternativeName>
        <fullName evidence="12">Molybdenum cofactor biosynthesis protein A</fullName>
    </alternativeName>
</protein>
<evidence type="ECO:0000256" key="9">
    <source>
        <dbReference type="ARBA" id="ARBA00023150"/>
    </source>
</evidence>
<keyword evidence="4 12" id="KW-0479">Metal-binding</keyword>
<dbReference type="UniPathway" id="UPA00344"/>
<comment type="pathway">
    <text evidence="12">Cofactor biosynthesis; molybdopterin biosynthesis.</text>
</comment>
<comment type="cofactor">
    <cofactor evidence="12">
        <name>[4Fe-4S] cluster</name>
        <dbReference type="ChEBI" id="CHEBI:49883"/>
    </cofactor>
    <text evidence="12">Binds 2 [4Fe-4S] clusters. Binds 1 [4Fe-4S] cluster coordinated with 3 cysteines and an exchangeable S-adenosyl-L-methionine and 1 [4Fe-4S] cluster coordinated with 3 cysteines and the GTP-derived substrate.</text>
</comment>
<feature type="domain" description="Radical SAM core" evidence="14">
    <location>
        <begin position="16"/>
        <end position="236"/>
    </location>
</feature>
<evidence type="ECO:0000256" key="11">
    <source>
        <dbReference type="ARBA" id="ARBA00048697"/>
    </source>
</evidence>
<dbReference type="SFLD" id="SFLDG01386">
    <property type="entry name" value="main_SPASM_domain-containing"/>
    <property type="match status" value="1"/>
</dbReference>
<dbReference type="GO" id="GO:1904047">
    <property type="term" value="F:S-adenosyl-L-methionine binding"/>
    <property type="evidence" value="ECO:0007669"/>
    <property type="project" value="UniProtKB-UniRule"/>
</dbReference>
<dbReference type="Gene3D" id="3.20.20.70">
    <property type="entry name" value="Aldolase class I"/>
    <property type="match status" value="1"/>
</dbReference>
<dbReference type="InterPro" id="IPR010505">
    <property type="entry name" value="MoaA_twitch"/>
</dbReference>
<proteinExistence type="inferred from homology"/>
<dbReference type="InterPro" id="IPR007197">
    <property type="entry name" value="rSAM"/>
</dbReference>
<comment type="similarity">
    <text evidence="12">Belongs to the radical SAM superfamily. MoaA family.</text>
</comment>
<evidence type="ECO:0000256" key="1">
    <source>
        <dbReference type="ARBA" id="ARBA00012167"/>
    </source>
</evidence>
<evidence type="ECO:0000256" key="5">
    <source>
        <dbReference type="ARBA" id="ARBA00022741"/>
    </source>
</evidence>
<dbReference type="EC" id="4.1.99.22" evidence="1 12"/>
<keyword evidence="7 12" id="KW-0411">Iron-sulfur</keyword>
<dbReference type="RefSeq" id="WP_176639434.1">
    <property type="nucleotide sequence ID" value="NZ_JABXXP010000061.1"/>
</dbReference>
<comment type="catalytic activity">
    <reaction evidence="11 12">
        <text>GTP + AH2 + S-adenosyl-L-methionine = (8S)-3',8-cyclo-7,8-dihydroguanosine 5'-triphosphate + 5'-deoxyadenosine + L-methionine + A + H(+)</text>
        <dbReference type="Rhea" id="RHEA:49576"/>
        <dbReference type="ChEBI" id="CHEBI:13193"/>
        <dbReference type="ChEBI" id="CHEBI:15378"/>
        <dbReference type="ChEBI" id="CHEBI:17319"/>
        <dbReference type="ChEBI" id="CHEBI:17499"/>
        <dbReference type="ChEBI" id="CHEBI:37565"/>
        <dbReference type="ChEBI" id="CHEBI:57844"/>
        <dbReference type="ChEBI" id="CHEBI:59789"/>
        <dbReference type="ChEBI" id="CHEBI:131766"/>
        <dbReference type="EC" id="4.1.99.22"/>
    </reaction>
</comment>
<dbReference type="AlphaFoldDB" id="A0A7Y7IUN9"/>
<dbReference type="PROSITE" id="PS51918">
    <property type="entry name" value="RADICAL_SAM"/>
    <property type="match status" value="1"/>
</dbReference>